<dbReference type="Pfam" id="PF00999">
    <property type="entry name" value="Na_H_Exchanger"/>
    <property type="match status" value="1"/>
</dbReference>
<dbReference type="InterPro" id="IPR006153">
    <property type="entry name" value="Cation/H_exchanger_TM"/>
</dbReference>
<feature type="transmembrane region" description="Helical" evidence="9">
    <location>
        <begin position="122"/>
        <end position="142"/>
    </location>
</feature>
<dbReference type="PANTHER" id="PTHR32507:SF0">
    <property type="entry name" value="NA(+)_H(+) ANTIPORTER 2-RELATED"/>
    <property type="match status" value="1"/>
</dbReference>
<feature type="transmembrane region" description="Helical" evidence="9">
    <location>
        <begin position="305"/>
        <end position="328"/>
    </location>
</feature>
<reference evidence="11 12" key="1">
    <citation type="journal article" date="2016" name="Front. Microbiol.">
        <title>Comprehensive Phylogenetic Analysis of Bovine Non-aureus Staphylococci Species Based on Whole-Genome Sequencing.</title>
        <authorList>
            <person name="Naushad S."/>
            <person name="Barkema H.W."/>
            <person name="Luby C."/>
            <person name="Condas L.A."/>
            <person name="Nobrega D.B."/>
            <person name="Carson D.A."/>
            <person name="De Buck J."/>
        </authorList>
    </citation>
    <scope>NUCLEOTIDE SEQUENCE [LARGE SCALE GENOMIC DNA]</scope>
    <source>
        <strain evidence="11 12">SNUC 4554</strain>
    </source>
</reference>
<keyword evidence="6 9" id="KW-1133">Transmembrane helix</keyword>
<evidence type="ECO:0000256" key="7">
    <source>
        <dbReference type="ARBA" id="ARBA00023065"/>
    </source>
</evidence>
<feature type="transmembrane region" description="Helical" evidence="9">
    <location>
        <begin position="242"/>
        <end position="259"/>
    </location>
</feature>
<dbReference type="OrthoDB" id="570124at2"/>
<keyword evidence="4" id="KW-1003">Cell membrane</keyword>
<comment type="caution">
    <text evidence="11">The sequence shown here is derived from an EMBL/GenBank/DDBJ whole genome shotgun (WGS) entry which is preliminary data.</text>
</comment>
<evidence type="ECO:0000256" key="2">
    <source>
        <dbReference type="ARBA" id="ARBA00022448"/>
    </source>
</evidence>
<dbReference type="GeneID" id="79051563"/>
<keyword evidence="12" id="KW-1185">Reference proteome</keyword>
<evidence type="ECO:0000256" key="9">
    <source>
        <dbReference type="SAM" id="Phobius"/>
    </source>
</evidence>
<feature type="transmembrane region" description="Helical" evidence="9">
    <location>
        <begin position="6"/>
        <end position="26"/>
    </location>
</feature>
<feature type="transmembrane region" description="Helical" evidence="9">
    <location>
        <begin position="33"/>
        <end position="51"/>
    </location>
</feature>
<dbReference type="GO" id="GO:0015297">
    <property type="term" value="F:antiporter activity"/>
    <property type="evidence" value="ECO:0007669"/>
    <property type="project" value="UniProtKB-KW"/>
</dbReference>
<evidence type="ECO:0000256" key="8">
    <source>
        <dbReference type="ARBA" id="ARBA00023136"/>
    </source>
</evidence>
<evidence type="ECO:0000259" key="10">
    <source>
        <dbReference type="Pfam" id="PF00999"/>
    </source>
</evidence>
<proteinExistence type="predicted"/>
<feature type="transmembrane region" description="Helical" evidence="9">
    <location>
        <begin position="189"/>
        <end position="211"/>
    </location>
</feature>
<sequence>MSLLNLPLTLLIVIFLALGVFSQWFANRIKWPSIVVMAIVGLLVGPVFGLINPQESLGEAVFSPLVSLAVAIILFEGSSNLDFREIKGISKAVIRIITIGAIIAWILGAVTLHYIIGFSLSISLVLGGLFLITGPTVIQPLLKQAKVKKRVDSILRWESIILDPIGPMLALGAFYIFQIIEQGFDLQLIARFIISLFIAIAIGFGASYLFMWLIKKDLIPQNLMPPIQLIFILLIFSICDEILPESGLLAVTIFGLMMARMKRHDLIFKESDHFIENTSSIMISTVFILITSSLTLEVLKSVMSWKLFVFCAIMIVLVRPISILLSTVNTEISKRERAMVSMMAPRGIVVLTVAQFFGGLFIEKGTPMAEYITPVTFGLVFITVVIYGFSFLPLSKIMHISSTEPPGIIIVGESEFSFHLGAKLRSHNIPVMTFNLFSNTTQRSKELGFEVFDGNLLSSNDRIYADMTRYNKCLLMTQSFIFNSLAFNELVPEFGLKHVDMMPVSFSDEHERSNVDGPIRNHILFDWNFTSRWFNRFISEHNILEIPAKQKNQLTKNDMVLYHIDNNNVVTFKRSNQFISEAEEGVIGYLKDAYLHQNI</sequence>
<evidence type="ECO:0000256" key="3">
    <source>
        <dbReference type="ARBA" id="ARBA00022449"/>
    </source>
</evidence>
<keyword evidence="2" id="KW-0813">Transport</keyword>
<dbReference type="InterPro" id="IPR038770">
    <property type="entry name" value="Na+/solute_symporter_sf"/>
</dbReference>
<dbReference type="EMBL" id="QXUF01000009">
    <property type="protein sequence ID" value="RIN02575.1"/>
    <property type="molecule type" value="Genomic_DNA"/>
</dbReference>
<evidence type="ECO:0000256" key="1">
    <source>
        <dbReference type="ARBA" id="ARBA00004651"/>
    </source>
</evidence>
<evidence type="ECO:0000256" key="6">
    <source>
        <dbReference type="ARBA" id="ARBA00022989"/>
    </source>
</evidence>
<comment type="subcellular location">
    <subcellularLocation>
        <location evidence="1">Cell membrane</location>
        <topology evidence="1">Multi-pass membrane protein</topology>
    </subcellularLocation>
</comment>
<feature type="transmembrane region" description="Helical" evidence="9">
    <location>
        <begin position="96"/>
        <end position="116"/>
    </location>
</feature>
<feature type="transmembrane region" description="Helical" evidence="9">
    <location>
        <begin position="340"/>
        <end position="362"/>
    </location>
</feature>
<name>A0A418IIB8_9STAP</name>
<dbReference type="RefSeq" id="WP_039069535.1">
    <property type="nucleotide sequence ID" value="NZ_CP068712.1"/>
</dbReference>
<accession>A0A418IIB8</accession>
<dbReference type="Gene3D" id="1.20.1530.20">
    <property type="match status" value="1"/>
</dbReference>
<feature type="transmembrane region" description="Helical" evidence="9">
    <location>
        <begin position="374"/>
        <end position="394"/>
    </location>
</feature>
<dbReference type="AlphaFoldDB" id="A0A418IIB8"/>
<evidence type="ECO:0000313" key="12">
    <source>
        <dbReference type="Proteomes" id="UP000286317"/>
    </source>
</evidence>
<evidence type="ECO:0000256" key="4">
    <source>
        <dbReference type="ARBA" id="ARBA00022475"/>
    </source>
</evidence>
<protein>
    <submittedName>
        <fullName evidence="11">Sodium:proton antiporter</fullName>
    </submittedName>
</protein>
<keyword evidence="8 9" id="KW-0472">Membrane</keyword>
<keyword evidence="3" id="KW-0050">Antiport</keyword>
<feature type="transmembrane region" description="Helical" evidence="9">
    <location>
        <begin position="57"/>
        <end position="75"/>
    </location>
</feature>
<dbReference type="GO" id="GO:0005886">
    <property type="term" value="C:plasma membrane"/>
    <property type="evidence" value="ECO:0007669"/>
    <property type="project" value="UniProtKB-SubCell"/>
</dbReference>
<feature type="domain" description="Cation/H+ exchanger transmembrane" evidence="10">
    <location>
        <begin position="21"/>
        <end position="394"/>
    </location>
</feature>
<dbReference type="GO" id="GO:1902600">
    <property type="term" value="P:proton transmembrane transport"/>
    <property type="evidence" value="ECO:0007669"/>
    <property type="project" value="InterPro"/>
</dbReference>
<evidence type="ECO:0000256" key="5">
    <source>
        <dbReference type="ARBA" id="ARBA00022692"/>
    </source>
</evidence>
<dbReference type="Proteomes" id="UP000286317">
    <property type="component" value="Unassembled WGS sequence"/>
</dbReference>
<feature type="transmembrane region" description="Helical" evidence="9">
    <location>
        <begin position="280"/>
        <end position="299"/>
    </location>
</feature>
<keyword evidence="7" id="KW-0406">Ion transport</keyword>
<organism evidence="11 12">
    <name type="scientific">Staphylococcus shinii</name>
    <dbReference type="NCBI Taxonomy" id="2912228"/>
    <lineage>
        <taxon>Bacteria</taxon>
        <taxon>Bacillati</taxon>
        <taxon>Bacillota</taxon>
        <taxon>Bacilli</taxon>
        <taxon>Bacillales</taxon>
        <taxon>Staphylococcaceae</taxon>
        <taxon>Staphylococcus</taxon>
    </lineage>
</organism>
<evidence type="ECO:0000313" key="11">
    <source>
        <dbReference type="EMBL" id="RIN02575.1"/>
    </source>
</evidence>
<dbReference type="PANTHER" id="PTHR32507">
    <property type="entry name" value="NA(+)/H(+) ANTIPORTER 1"/>
    <property type="match status" value="1"/>
</dbReference>
<keyword evidence="5 9" id="KW-0812">Transmembrane</keyword>
<feature type="transmembrane region" description="Helical" evidence="9">
    <location>
        <begin position="154"/>
        <end position="177"/>
    </location>
</feature>
<gene>
    <name evidence="11" type="ORF">BU112_02280</name>
</gene>